<accession>A0A6J5NHT9</accession>
<organism evidence="1">
    <name type="scientific">uncultured Caudovirales phage</name>
    <dbReference type="NCBI Taxonomy" id="2100421"/>
    <lineage>
        <taxon>Viruses</taxon>
        <taxon>Duplodnaviria</taxon>
        <taxon>Heunggongvirae</taxon>
        <taxon>Uroviricota</taxon>
        <taxon>Caudoviricetes</taxon>
        <taxon>Peduoviridae</taxon>
        <taxon>Maltschvirus</taxon>
        <taxon>Maltschvirus maltsch</taxon>
    </lineage>
</organism>
<gene>
    <name evidence="1" type="ORF">UFOVP698_37</name>
</gene>
<reference evidence="1" key="1">
    <citation type="submission" date="2020-04" db="EMBL/GenBank/DDBJ databases">
        <authorList>
            <person name="Chiriac C."/>
            <person name="Salcher M."/>
            <person name="Ghai R."/>
            <person name="Kavagutti S V."/>
        </authorList>
    </citation>
    <scope>NUCLEOTIDE SEQUENCE</scope>
</reference>
<sequence>MFTSYAVPFPQTVICINAAPHGAALVYTYCVVEYVHEHMT</sequence>
<dbReference type="EMBL" id="LR796678">
    <property type="protein sequence ID" value="CAB4158849.1"/>
    <property type="molecule type" value="Genomic_DNA"/>
</dbReference>
<name>A0A6J5NHT9_9CAUD</name>
<evidence type="ECO:0000313" key="1">
    <source>
        <dbReference type="EMBL" id="CAB4158849.1"/>
    </source>
</evidence>
<proteinExistence type="predicted"/>
<protein>
    <submittedName>
        <fullName evidence="1">Uncharacterized protein</fullName>
    </submittedName>
</protein>